<reference evidence="1 2" key="1">
    <citation type="journal article" date="2011" name="Cell">
        <title>The monarch butterfly genome yields insights into long-distance migration.</title>
        <authorList>
            <person name="Zhan S."/>
            <person name="Merlin C."/>
            <person name="Boore J.L."/>
            <person name="Reppert S.M."/>
        </authorList>
    </citation>
    <scope>NUCLEOTIDE SEQUENCE [LARGE SCALE GENOMIC DNA]</scope>
    <source>
        <strain evidence="1">F-2</strain>
    </source>
</reference>
<evidence type="ECO:0000313" key="2">
    <source>
        <dbReference type="Proteomes" id="UP000007151"/>
    </source>
</evidence>
<dbReference type="OrthoDB" id="7474598at2759"/>
<gene>
    <name evidence="1" type="ORF">KGM_214610</name>
</gene>
<evidence type="ECO:0000313" key="1">
    <source>
        <dbReference type="EMBL" id="OWR49707.1"/>
    </source>
</evidence>
<proteinExistence type="predicted"/>
<keyword evidence="2" id="KW-1185">Reference proteome</keyword>
<sequence length="272" mass="32199">MIWTLLLMKVAVALDDKPDEPVSPIMGDMTTQLYVTLENGPLVLNSTSVADIMNGTRRDIIFNINLVNYVWVMNRRIMMCYITTIAYRNALADMDRYFQVRDLYVGTFEYEVGYLTHEVILHYQMILELYQIVDRRYLRHPERNFGPVNYVFYMYTNILELSKVIIHLCNMMHELEKKYKKIKGGVFGDVGDKKDKAEKGEEYNKKVQEIQGQEAEYEKWLAQQIKEQKKALKEKKKYYKQLAKHGMTSAVTKKKPKKKIFPLDYGWSIENW</sequence>
<organism evidence="1 2">
    <name type="scientific">Danaus plexippus plexippus</name>
    <dbReference type="NCBI Taxonomy" id="278856"/>
    <lineage>
        <taxon>Eukaryota</taxon>
        <taxon>Metazoa</taxon>
        <taxon>Ecdysozoa</taxon>
        <taxon>Arthropoda</taxon>
        <taxon>Hexapoda</taxon>
        <taxon>Insecta</taxon>
        <taxon>Pterygota</taxon>
        <taxon>Neoptera</taxon>
        <taxon>Endopterygota</taxon>
        <taxon>Lepidoptera</taxon>
        <taxon>Glossata</taxon>
        <taxon>Ditrysia</taxon>
        <taxon>Papilionoidea</taxon>
        <taxon>Nymphalidae</taxon>
        <taxon>Danainae</taxon>
        <taxon>Danaini</taxon>
        <taxon>Danaina</taxon>
        <taxon>Danaus</taxon>
        <taxon>Danaus</taxon>
    </lineage>
</organism>
<dbReference type="Proteomes" id="UP000007151">
    <property type="component" value="Unassembled WGS sequence"/>
</dbReference>
<accession>A0A212F7J2</accession>
<dbReference type="KEGG" id="dpl:KGM_214610"/>
<name>A0A212F7J2_DANPL</name>
<comment type="caution">
    <text evidence="1">The sequence shown here is derived from an EMBL/GenBank/DDBJ whole genome shotgun (WGS) entry which is preliminary data.</text>
</comment>
<protein>
    <submittedName>
        <fullName evidence="1">Uncharacterized protein</fullName>
    </submittedName>
</protein>
<dbReference type="AlphaFoldDB" id="A0A212F7J2"/>
<dbReference type="EMBL" id="AGBW02009864">
    <property type="protein sequence ID" value="OWR49707.1"/>
    <property type="molecule type" value="Genomic_DNA"/>
</dbReference>
<dbReference type="eggNOG" id="ENOG502TC58">
    <property type="taxonomic scope" value="Eukaryota"/>
</dbReference>